<evidence type="ECO:0000256" key="3">
    <source>
        <dbReference type="ARBA" id="ARBA00022823"/>
    </source>
</evidence>
<keyword evidence="3 4" id="KW-0450">Lipoyl</keyword>
<dbReference type="InterPro" id="IPR023213">
    <property type="entry name" value="CAT-like_dom_sf"/>
</dbReference>
<dbReference type="InterPro" id="IPR000089">
    <property type="entry name" value="Biotin_lipoyl"/>
</dbReference>
<feature type="domain" description="Lipoyl-binding" evidence="6">
    <location>
        <begin position="2"/>
        <end position="77"/>
    </location>
</feature>
<dbReference type="Pfam" id="PF00364">
    <property type="entry name" value="Biotin_lipoyl"/>
    <property type="match status" value="1"/>
</dbReference>
<dbReference type="InterPro" id="IPR001078">
    <property type="entry name" value="2-oxoacid_DH_actylTfrase"/>
</dbReference>
<reference evidence="8 9" key="1">
    <citation type="submission" date="2019-03" db="EMBL/GenBank/DDBJ databases">
        <title>Metabolic potential of uncultured bacteria and archaea associated with petroleum seepage in deep-sea sediments.</title>
        <authorList>
            <person name="Dong X."/>
            <person name="Hubert C."/>
        </authorList>
    </citation>
    <scope>NUCLEOTIDE SEQUENCE [LARGE SCALE GENOMIC DNA]</scope>
    <source>
        <strain evidence="8">E44_bin92</strain>
    </source>
</reference>
<dbReference type="SUPFAM" id="SSF47005">
    <property type="entry name" value="Peripheral subunit-binding domain of 2-oxo acid dehydrogenase complex"/>
    <property type="match status" value="1"/>
</dbReference>
<evidence type="ECO:0000313" key="9">
    <source>
        <dbReference type="Proteomes" id="UP000320781"/>
    </source>
</evidence>
<feature type="region of interest" description="Disordered" evidence="5">
    <location>
        <begin position="91"/>
        <end position="124"/>
    </location>
</feature>
<dbReference type="Pfam" id="PF00198">
    <property type="entry name" value="2-oxoacid_dh"/>
    <property type="match status" value="1"/>
</dbReference>
<dbReference type="Proteomes" id="UP000320781">
    <property type="component" value="Unassembled WGS sequence"/>
</dbReference>
<dbReference type="InterPro" id="IPR036625">
    <property type="entry name" value="E3-bd_dom_sf"/>
</dbReference>
<dbReference type="PANTHER" id="PTHR23151:SF90">
    <property type="entry name" value="DIHYDROLIPOYLLYSINE-RESIDUE ACETYLTRANSFERASE COMPONENT OF PYRUVATE DEHYDROGENASE COMPLEX, MITOCHONDRIAL-RELATED"/>
    <property type="match status" value="1"/>
</dbReference>
<feature type="compositionally biased region" description="Basic and acidic residues" evidence="5">
    <location>
        <begin position="91"/>
        <end position="116"/>
    </location>
</feature>
<dbReference type="CDD" id="cd06849">
    <property type="entry name" value="lipoyl_domain"/>
    <property type="match status" value="1"/>
</dbReference>
<evidence type="ECO:0000256" key="2">
    <source>
        <dbReference type="ARBA" id="ARBA00007317"/>
    </source>
</evidence>
<accession>A0A523QIA5</accession>
<dbReference type="GO" id="GO:0006086">
    <property type="term" value="P:pyruvate decarboxylation to acetyl-CoA"/>
    <property type="evidence" value="ECO:0007669"/>
    <property type="project" value="InterPro"/>
</dbReference>
<comment type="similarity">
    <text evidence="2 4">Belongs to the 2-oxoacid dehydrogenase family.</text>
</comment>
<dbReference type="GO" id="GO:0045254">
    <property type="term" value="C:pyruvate dehydrogenase complex"/>
    <property type="evidence" value="ECO:0007669"/>
    <property type="project" value="InterPro"/>
</dbReference>
<dbReference type="InterPro" id="IPR004167">
    <property type="entry name" value="PSBD"/>
</dbReference>
<dbReference type="GO" id="GO:0016746">
    <property type="term" value="F:acyltransferase activity"/>
    <property type="evidence" value="ECO:0007669"/>
    <property type="project" value="UniProtKB-KW"/>
</dbReference>
<dbReference type="Gene3D" id="4.10.320.10">
    <property type="entry name" value="E3-binding domain"/>
    <property type="match status" value="1"/>
</dbReference>
<dbReference type="InterPro" id="IPR003016">
    <property type="entry name" value="2-oxoA_DH_lipoyl-BS"/>
</dbReference>
<comment type="caution">
    <text evidence="8">The sequence shown here is derived from an EMBL/GenBank/DDBJ whole genome shotgun (WGS) entry which is preliminary data.</text>
</comment>
<evidence type="ECO:0000259" key="7">
    <source>
        <dbReference type="PROSITE" id="PS51826"/>
    </source>
</evidence>
<organism evidence="8 9">
    <name type="scientific">Aerophobetes bacterium</name>
    <dbReference type="NCBI Taxonomy" id="2030807"/>
    <lineage>
        <taxon>Bacteria</taxon>
        <taxon>Candidatus Aerophobota</taxon>
    </lineage>
</organism>
<dbReference type="PROSITE" id="PS51826">
    <property type="entry name" value="PSBD"/>
    <property type="match status" value="1"/>
</dbReference>
<dbReference type="Gene3D" id="3.30.559.10">
    <property type="entry name" value="Chloramphenicol acetyltransferase-like domain"/>
    <property type="match status" value="1"/>
</dbReference>
<keyword evidence="4" id="KW-0012">Acyltransferase</keyword>
<dbReference type="InterPro" id="IPR011053">
    <property type="entry name" value="Single_hybrid_motif"/>
</dbReference>
<feature type="domain" description="Peripheral subunit-binding (PSBD)" evidence="7">
    <location>
        <begin position="123"/>
        <end position="160"/>
    </location>
</feature>
<sequence length="400" mass="43993">MAAEVIMPKLGMMMEEGTVVLWLKKEGDKVKKGEGILEIMTEKATYEIEAPQDGVLLKILVGENEVQPVGHILGVVGEEDEDISDLLSRAERQKKEERKTEAPKKEEVPLKEKEGPSEPGRIKISPVAKRLAKEHGVDLTRIKGSGPEGRVIRADILEAVREKKERPEEGKFLTLTGIKKLTAERMTESFKTAPHFSVSIDVEMENLLDLTKKMAPEVERRFSIHLSLTAVLIKELSGVLRDHPLMNSRFRDGKVELLEDINLNVAMATDEGLLVPVIHKSDRMSLGEIAVTLKDLTSKARSGKLSLENVSGGTFTISNLGMLGVDSFIPIINPPQAAILAVGAMKDRPLVRGGKLTVAPTATLTLVADHRVLDGVLVAKFLKRVKEILENPTILNPETK</sequence>
<dbReference type="EC" id="2.3.1.-" evidence="4"/>
<dbReference type="PROSITE" id="PS50968">
    <property type="entry name" value="BIOTINYL_LIPOYL"/>
    <property type="match status" value="1"/>
</dbReference>
<comment type="cofactor">
    <cofactor evidence="1 4">
        <name>(R)-lipoate</name>
        <dbReference type="ChEBI" id="CHEBI:83088"/>
    </cofactor>
</comment>
<keyword evidence="4" id="KW-0808">Transferase</keyword>
<proteinExistence type="inferred from homology"/>
<evidence type="ECO:0000256" key="5">
    <source>
        <dbReference type="SAM" id="MobiDB-lite"/>
    </source>
</evidence>
<evidence type="ECO:0000259" key="6">
    <source>
        <dbReference type="PROSITE" id="PS50968"/>
    </source>
</evidence>
<dbReference type="SUPFAM" id="SSF52777">
    <property type="entry name" value="CoA-dependent acyltransferases"/>
    <property type="match status" value="1"/>
</dbReference>
<dbReference type="PANTHER" id="PTHR23151">
    <property type="entry name" value="DIHYDROLIPOAMIDE ACETYL/SUCCINYL-TRANSFERASE-RELATED"/>
    <property type="match status" value="1"/>
</dbReference>
<protein>
    <recommendedName>
        <fullName evidence="4">Dihydrolipoamide acetyltransferase component of pyruvate dehydrogenase complex</fullName>
        <ecNumber evidence="4">2.3.1.-</ecNumber>
    </recommendedName>
</protein>
<dbReference type="Pfam" id="PF02817">
    <property type="entry name" value="E3_binding"/>
    <property type="match status" value="1"/>
</dbReference>
<evidence type="ECO:0000256" key="4">
    <source>
        <dbReference type="RuleBase" id="RU003423"/>
    </source>
</evidence>
<dbReference type="AlphaFoldDB" id="A0A523QIA5"/>
<evidence type="ECO:0000313" key="8">
    <source>
        <dbReference type="EMBL" id="TES85299.1"/>
    </source>
</evidence>
<dbReference type="EMBL" id="SOKU01000233">
    <property type="protein sequence ID" value="TES85299.1"/>
    <property type="molecule type" value="Genomic_DNA"/>
</dbReference>
<gene>
    <name evidence="8" type="ORF">E3J95_04730</name>
</gene>
<dbReference type="SUPFAM" id="SSF51230">
    <property type="entry name" value="Single hybrid motif"/>
    <property type="match status" value="1"/>
</dbReference>
<name>A0A523QIA5_UNCAE</name>
<dbReference type="InterPro" id="IPR045257">
    <property type="entry name" value="E2/Pdx1"/>
</dbReference>
<dbReference type="PROSITE" id="PS00189">
    <property type="entry name" value="LIPOYL"/>
    <property type="match status" value="1"/>
</dbReference>
<dbReference type="Gene3D" id="2.40.50.100">
    <property type="match status" value="1"/>
</dbReference>
<evidence type="ECO:0000256" key="1">
    <source>
        <dbReference type="ARBA" id="ARBA00001938"/>
    </source>
</evidence>